<dbReference type="Pfam" id="PF01321">
    <property type="entry name" value="Creatinase_N"/>
    <property type="match status" value="1"/>
</dbReference>
<evidence type="ECO:0008006" key="5">
    <source>
        <dbReference type="Google" id="ProtNLM"/>
    </source>
</evidence>
<evidence type="ECO:0000313" key="4">
    <source>
        <dbReference type="Proteomes" id="UP000280417"/>
    </source>
</evidence>
<feature type="domain" description="Peptidase M24" evidence="1">
    <location>
        <begin position="149"/>
        <end position="375"/>
    </location>
</feature>
<sequence length="392" mass="44945">MKRQEEFEHEYMGRIEKLRKRLEKSDVEISLIVQNVDRFYFTGTIQDGVLLLPREGEPVLFIRRSYERAKEECYLKNVVKIRGFKDIHEYILDNNLKHGVIGVEMDTVPVSIFNRLRYFFDKSVFRDISEEIKDLRMIKSDIEQMFLFEAGSRIGTVLDELSISISDSITEYEVHRISTETLVRSGSLQYGRVRAFNMEVISNYVMCGENATRLSFLNSASAGGKGISCAFPAGASFDEIQKGKPLLVDMLYNFDGYFCDCTRIFSIGKPENRFLKAHEQSIRIHEIFKEGVERGFSIKSIWDNAMELVKEENLENNFMPGLGFFGHGIGLELDEKPFIYPENLENILDGSVVALEPKFIFDDGVVGVENTYVIRNGSAVSTTTLDENIWIL</sequence>
<dbReference type="InterPro" id="IPR050659">
    <property type="entry name" value="Peptidase_M24B"/>
</dbReference>
<dbReference type="InterPro" id="IPR000994">
    <property type="entry name" value="Pept_M24"/>
</dbReference>
<dbReference type="EMBL" id="QMQA01000340">
    <property type="protein sequence ID" value="RLE09991.1"/>
    <property type="molecule type" value="Genomic_DNA"/>
</dbReference>
<dbReference type="SUPFAM" id="SSF53092">
    <property type="entry name" value="Creatinase/prolidase N-terminal domain"/>
    <property type="match status" value="1"/>
</dbReference>
<dbReference type="AlphaFoldDB" id="A0A662D862"/>
<name>A0A662D862_UNCAE</name>
<evidence type="ECO:0000313" key="3">
    <source>
        <dbReference type="EMBL" id="RLE09991.1"/>
    </source>
</evidence>
<dbReference type="Pfam" id="PF00557">
    <property type="entry name" value="Peptidase_M24"/>
    <property type="match status" value="1"/>
</dbReference>
<accession>A0A662D862</accession>
<dbReference type="CDD" id="cd01066">
    <property type="entry name" value="APP_MetAP"/>
    <property type="match status" value="1"/>
</dbReference>
<dbReference type="Proteomes" id="UP000280417">
    <property type="component" value="Unassembled WGS sequence"/>
</dbReference>
<dbReference type="InterPro" id="IPR029149">
    <property type="entry name" value="Creatin/AminoP/Spt16_N"/>
</dbReference>
<organism evidence="3 4">
    <name type="scientific">Aerophobetes bacterium</name>
    <dbReference type="NCBI Taxonomy" id="2030807"/>
    <lineage>
        <taxon>Bacteria</taxon>
        <taxon>Candidatus Aerophobota</taxon>
    </lineage>
</organism>
<evidence type="ECO:0000259" key="2">
    <source>
        <dbReference type="Pfam" id="PF01321"/>
    </source>
</evidence>
<dbReference type="InterPro" id="IPR000587">
    <property type="entry name" value="Creatinase_N"/>
</dbReference>
<dbReference type="PANTHER" id="PTHR46112:SF2">
    <property type="entry name" value="XAA-PRO AMINOPEPTIDASE P-RELATED"/>
    <property type="match status" value="1"/>
</dbReference>
<feature type="domain" description="Creatinase N-terminal" evidence="2">
    <location>
        <begin position="14"/>
        <end position="138"/>
    </location>
</feature>
<dbReference type="InterPro" id="IPR036005">
    <property type="entry name" value="Creatinase/aminopeptidase-like"/>
</dbReference>
<reference evidence="3 4" key="1">
    <citation type="submission" date="2018-06" db="EMBL/GenBank/DDBJ databases">
        <title>Extensive metabolic versatility and redundancy in microbially diverse, dynamic hydrothermal sediments.</title>
        <authorList>
            <person name="Dombrowski N."/>
            <person name="Teske A."/>
            <person name="Baker B.J."/>
        </authorList>
    </citation>
    <scope>NUCLEOTIDE SEQUENCE [LARGE SCALE GENOMIC DNA]</scope>
    <source>
        <strain evidence="3">B3_G15</strain>
    </source>
</reference>
<evidence type="ECO:0000259" key="1">
    <source>
        <dbReference type="Pfam" id="PF00557"/>
    </source>
</evidence>
<protein>
    <recommendedName>
        <fullName evidence="5">Aminopeptidase P family protein</fullName>
    </recommendedName>
</protein>
<dbReference type="SUPFAM" id="SSF55920">
    <property type="entry name" value="Creatinase/aminopeptidase"/>
    <property type="match status" value="1"/>
</dbReference>
<dbReference type="Gene3D" id="3.40.350.10">
    <property type="entry name" value="Creatinase/prolidase N-terminal domain"/>
    <property type="match status" value="1"/>
</dbReference>
<dbReference type="Gene3D" id="3.90.230.10">
    <property type="entry name" value="Creatinase/methionine aminopeptidase superfamily"/>
    <property type="match status" value="1"/>
</dbReference>
<gene>
    <name evidence="3" type="ORF">DRJ04_09500</name>
</gene>
<dbReference type="PANTHER" id="PTHR46112">
    <property type="entry name" value="AMINOPEPTIDASE"/>
    <property type="match status" value="1"/>
</dbReference>
<proteinExistence type="predicted"/>
<comment type="caution">
    <text evidence="3">The sequence shown here is derived from an EMBL/GenBank/DDBJ whole genome shotgun (WGS) entry which is preliminary data.</text>
</comment>